<dbReference type="InterPro" id="IPR001480">
    <property type="entry name" value="Bulb-type_lectin_dom"/>
</dbReference>
<evidence type="ECO:0000256" key="2">
    <source>
        <dbReference type="ARBA" id="ARBA00023180"/>
    </source>
</evidence>
<keyword evidence="2" id="KW-0325">Glycoprotein</keyword>
<organism evidence="7 8">
    <name type="scientific">Nyssa sinensis</name>
    <dbReference type="NCBI Taxonomy" id="561372"/>
    <lineage>
        <taxon>Eukaryota</taxon>
        <taxon>Viridiplantae</taxon>
        <taxon>Streptophyta</taxon>
        <taxon>Embryophyta</taxon>
        <taxon>Tracheophyta</taxon>
        <taxon>Spermatophyta</taxon>
        <taxon>Magnoliopsida</taxon>
        <taxon>eudicotyledons</taxon>
        <taxon>Gunneridae</taxon>
        <taxon>Pentapetalae</taxon>
        <taxon>asterids</taxon>
        <taxon>Cornales</taxon>
        <taxon>Nyssaceae</taxon>
        <taxon>Nyssa</taxon>
    </lineage>
</organism>
<dbReference type="EMBL" id="CM018046">
    <property type="protein sequence ID" value="KAA8525091.1"/>
    <property type="molecule type" value="Genomic_DNA"/>
</dbReference>
<dbReference type="InterPro" id="IPR036426">
    <property type="entry name" value="Bulb-type_lectin_dom_sf"/>
</dbReference>
<sequence>MVMATRAGGSLNRISFLIFAFLFNQGLDSSLVPGANTIGIGDELNPSSNPLVSPSGTFSLGFFNLRYGRGYLGIWYTSDIQARKVWVANPNTPVNYYRAVLTIDDAGILKITGDGDTVINISDQVGTRNVTATLHDSGNFVLMDQTEKRILWQSFDNPTNTLLPGMKLGQNLRTLQNWSLTSWLNDYDPSSGAFTLRWEPNQESGQLVMYRRGEVYWKSGLFKNQSFEFMPAIFNSPRIYHYNLSSVSNINDEFSFTIHAHGGNSMRWVLTPNGQIREGFTTSSGDYNYSISAKDFCYGYESDNGCAESVVPQPECRDRNSTFELMTGYFRGDYARNINYSRELILNDCMEICWNDCTCFGFTSGDDGLGCVFWVGHMDFQIDESAGSSIYVLVSQNSSQENSSKENSSKGIKWIFIVAAVSLTVFLISLICYQRMKKLKIQGEEKKRREKYLRELIASDSFKNENDVEEEEMQGLYNAWLGASDLLCIGWQRDVLIRTPVVFPNFLKLPRKVLLSSNNNGNVVFLFDNLNPGTGNSGLHIVAAFNWNEFIISTMVYSDFTF</sequence>
<dbReference type="PANTHER" id="PTHR32444:SF118">
    <property type="entry name" value="OS09G0551150 PROTEIN"/>
    <property type="match status" value="1"/>
</dbReference>
<evidence type="ECO:0000259" key="6">
    <source>
        <dbReference type="PROSITE" id="PS50948"/>
    </source>
</evidence>
<dbReference type="Pfam" id="PF01453">
    <property type="entry name" value="B_lectin"/>
    <property type="match status" value="1"/>
</dbReference>
<feature type="domain" description="Apple" evidence="6">
    <location>
        <begin position="316"/>
        <end position="395"/>
    </location>
</feature>
<keyword evidence="3" id="KW-1133">Transmembrane helix</keyword>
<dbReference type="PROSITE" id="PS50927">
    <property type="entry name" value="BULB_LECTIN"/>
    <property type="match status" value="1"/>
</dbReference>
<reference evidence="7 8" key="1">
    <citation type="submission" date="2019-09" db="EMBL/GenBank/DDBJ databases">
        <title>A chromosome-level genome assembly of the Chinese tupelo Nyssa sinensis.</title>
        <authorList>
            <person name="Yang X."/>
            <person name="Kang M."/>
            <person name="Yang Y."/>
            <person name="Xiong H."/>
            <person name="Wang M."/>
            <person name="Zhang Z."/>
            <person name="Wang Z."/>
            <person name="Wu H."/>
            <person name="Ma T."/>
            <person name="Liu J."/>
            <person name="Xi Z."/>
        </authorList>
    </citation>
    <scope>NUCLEOTIDE SEQUENCE [LARGE SCALE GENOMIC DNA]</scope>
    <source>
        <strain evidence="7">J267</strain>
        <tissue evidence="7">Leaf</tissue>
    </source>
</reference>
<dbReference type="SUPFAM" id="SSF51110">
    <property type="entry name" value="alpha-D-mannose-specific plant lectins"/>
    <property type="match status" value="1"/>
</dbReference>
<dbReference type="InterPro" id="IPR003609">
    <property type="entry name" value="Pan_app"/>
</dbReference>
<feature type="domain" description="Bulb-type lectin" evidence="5">
    <location>
        <begin position="35"/>
        <end position="155"/>
    </location>
</feature>
<dbReference type="AlphaFoldDB" id="A0A5J5A6N5"/>
<evidence type="ECO:0000259" key="5">
    <source>
        <dbReference type="PROSITE" id="PS50927"/>
    </source>
</evidence>
<feature type="signal peptide" evidence="4">
    <location>
        <begin position="1"/>
        <end position="29"/>
    </location>
</feature>
<evidence type="ECO:0000256" key="1">
    <source>
        <dbReference type="ARBA" id="ARBA00022729"/>
    </source>
</evidence>
<dbReference type="Proteomes" id="UP000325577">
    <property type="component" value="Linkage Group LG3"/>
</dbReference>
<feature type="transmembrane region" description="Helical" evidence="3">
    <location>
        <begin position="414"/>
        <end position="433"/>
    </location>
</feature>
<dbReference type="OrthoDB" id="4062651at2759"/>
<evidence type="ECO:0008006" key="9">
    <source>
        <dbReference type="Google" id="ProtNLM"/>
    </source>
</evidence>
<dbReference type="SMART" id="SM00108">
    <property type="entry name" value="B_lectin"/>
    <property type="match status" value="1"/>
</dbReference>
<accession>A0A5J5A6N5</accession>
<gene>
    <name evidence="7" type="ORF">F0562_007045</name>
</gene>
<keyword evidence="8" id="KW-1185">Reference proteome</keyword>
<evidence type="ECO:0000313" key="7">
    <source>
        <dbReference type="EMBL" id="KAA8525091.1"/>
    </source>
</evidence>
<evidence type="ECO:0000256" key="4">
    <source>
        <dbReference type="SAM" id="SignalP"/>
    </source>
</evidence>
<keyword evidence="1 4" id="KW-0732">Signal</keyword>
<dbReference type="PANTHER" id="PTHR32444">
    <property type="entry name" value="BULB-TYPE LECTIN DOMAIN-CONTAINING PROTEIN"/>
    <property type="match status" value="1"/>
</dbReference>
<name>A0A5J5A6N5_9ASTE</name>
<evidence type="ECO:0000313" key="8">
    <source>
        <dbReference type="Proteomes" id="UP000325577"/>
    </source>
</evidence>
<dbReference type="Gene3D" id="2.90.10.10">
    <property type="entry name" value="Bulb-type lectin domain"/>
    <property type="match status" value="1"/>
</dbReference>
<proteinExistence type="predicted"/>
<keyword evidence="3" id="KW-0812">Transmembrane</keyword>
<feature type="chain" id="PRO_5023882387" description="Bulb-type lectin domain-containing protein" evidence="4">
    <location>
        <begin position="30"/>
        <end position="562"/>
    </location>
</feature>
<protein>
    <recommendedName>
        <fullName evidence="9">Bulb-type lectin domain-containing protein</fullName>
    </recommendedName>
</protein>
<dbReference type="CDD" id="cd00028">
    <property type="entry name" value="B_lectin"/>
    <property type="match status" value="1"/>
</dbReference>
<dbReference type="Pfam" id="PF08276">
    <property type="entry name" value="PAN_2"/>
    <property type="match status" value="1"/>
</dbReference>
<evidence type="ECO:0000256" key="3">
    <source>
        <dbReference type="SAM" id="Phobius"/>
    </source>
</evidence>
<dbReference type="PROSITE" id="PS50948">
    <property type="entry name" value="PAN"/>
    <property type="match status" value="1"/>
</dbReference>
<keyword evidence="3" id="KW-0472">Membrane</keyword>